<feature type="transmembrane region" description="Helical" evidence="7">
    <location>
        <begin position="99"/>
        <end position="120"/>
    </location>
</feature>
<dbReference type="SUPFAM" id="SSF161098">
    <property type="entry name" value="MetI-like"/>
    <property type="match status" value="1"/>
</dbReference>
<dbReference type="GO" id="GO:0055085">
    <property type="term" value="P:transmembrane transport"/>
    <property type="evidence" value="ECO:0007669"/>
    <property type="project" value="InterPro"/>
</dbReference>
<dbReference type="InterPro" id="IPR000515">
    <property type="entry name" value="MetI-like"/>
</dbReference>
<evidence type="ECO:0000256" key="6">
    <source>
        <dbReference type="ARBA" id="ARBA00023136"/>
    </source>
</evidence>
<dbReference type="AlphaFoldDB" id="A0A2N6UGC4"/>
<dbReference type="GO" id="GO:0005886">
    <property type="term" value="C:plasma membrane"/>
    <property type="evidence" value="ECO:0007669"/>
    <property type="project" value="UniProtKB-SubCell"/>
</dbReference>
<reference evidence="9 10" key="1">
    <citation type="submission" date="2017-09" db="EMBL/GenBank/DDBJ databases">
        <title>Bacterial strain isolated from the female urinary microbiota.</title>
        <authorList>
            <person name="Thomas-White K."/>
            <person name="Kumar N."/>
            <person name="Forster S."/>
            <person name="Putonti C."/>
            <person name="Lawley T."/>
            <person name="Wolfe A.J."/>
        </authorList>
    </citation>
    <scope>NUCLEOTIDE SEQUENCE [LARGE SCALE GENOMIC DNA]</scope>
    <source>
        <strain evidence="9 10">UMB0240</strain>
    </source>
</reference>
<dbReference type="Pfam" id="PF00528">
    <property type="entry name" value="BPD_transp_1"/>
    <property type="match status" value="1"/>
</dbReference>
<comment type="similarity">
    <text evidence="7">Belongs to the binding-protein-dependent transport system permease family.</text>
</comment>
<gene>
    <name evidence="9" type="ORF">CJ191_00285</name>
</gene>
<evidence type="ECO:0000259" key="8">
    <source>
        <dbReference type="PROSITE" id="PS50928"/>
    </source>
</evidence>
<dbReference type="Proteomes" id="UP000235701">
    <property type="component" value="Unassembled WGS sequence"/>
</dbReference>
<dbReference type="PANTHER" id="PTHR43163">
    <property type="entry name" value="DIPEPTIDE TRANSPORT SYSTEM PERMEASE PROTEIN DPPB-RELATED"/>
    <property type="match status" value="1"/>
</dbReference>
<comment type="caution">
    <text evidence="9">The sequence shown here is derived from an EMBL/GenBank/DDBJ whole genome shotgun (WGS) entry which is preliminary data.</text>
</comment>
<dbReference type="PROSITE" id="PS50928">
    <property type="entry name" value="ABC_TM1"/>
    <property type="match status" value="1"/>
</dbReference>
<feature type="transmembrane region" description="Helical" evidence="7">
    <location>
        <begin position="175"/>
        <end position="196"/>
    </location>
</feature>
<feature type="transmembrane region" description="Helical" evidence="7">
    <location>
        <begin position="132"/>
        <end position="155"/>
    </location>
</feature>
<feature type="domain" description="ABC transmembrane type-1" evidence="8">
    <location>
        <begin position="95"/>
        <end position="302"/>
    </location>
</feature>
<comment type="subcellular location">
    <subcellularLocation>
        <location evidence="1 7">Cell membrane</location>
        <topology evidence="1 7">Multi-pass membrane protein</topology>
    </subcellularLocation>
</comment>
<dbReference type="InterPro" id="IPR045621">
    <property type="entry name" value="BPD_transp_1_N"/>
</dbReference>
<keyword evidence="4 7" id="KW-0812">Transmembrane</keyword>
<sequence length="316" mass="35275">MIKYLRKRLLLIIPVLFIISILAFAMLQMAPGDIADLYQSPDATPEQIEMIRENLGLNDSIVVQYWRWLSNLFTGDLGFSFRTRTAVTGLIGEALTPTLQLMFGTLIVAYIVAIPLGIYAANHKNTWIDHMLTTFSFAGVSMPNFFLGMLLIYFFSVELGWLPIGGRENLSGDMTFWQGLSYYVLPTIVLGASYCANMTRYVRSTVIGINEQNYMRTAVAKGLSEGNMVKRHILPNTLVPILTVIGSDIPRLIGGAVVTEQVFRWPGIGSLMMASINARDYPVIMTITLISAFAVLACNLLVDISYAYVDPRIRYE</sequence>
<dbReference type="Gene3D" id="1.10.3720.10">
    <property type="entry name" value="MetI-like"/>
    <property type="match status" value="1"/>
</dbReference>
<keyword evidence="10" id="KW-1185">Reference proteome</keyword>
<proteinExistence type="inferred from homology"/>
<protein>
    <submittedName>
        <fullName evidence="9">Peptide permease</fullName>
    </submittedName>
</protein>
<evidence type="ECO:0000256" key="1">
    <source>
        <dbReference type="ARBA" id="ARBA00004651"/>
    </source>
</evidence>
<evidence type="ECO:0000256" key="4">
    <source>
        <dbReference type="ARBA" id="ARBA00022692"/>
    </source>
</evidence>
<dbReference type="CDD" id="cd06261">
    <property type="entry name" value="TM_PBP2"/>
    <property type="match status" value="1"/>
</dbReference>
<evidence type="ECO:0000256" key="3">
    <source>
        <dbReference type="ARBA" id="ARBA00022475"/>
    </source>
</evidence>
<dbReference type="RefSeq" id="WP_102198604.1">
    <property type="nucleotide sequence ID" value="NZ_PNHQ01000001.1"/>
</dbReference>
<evidence type="ECO:0000313" key="10">
    <source>
        <dbReference type="Proteomes" id="UP000235701"/>
    </source>
</evidence>
<evidence type="ECO:0000313" key="9">
    <source>
        <dbReference type="EMBL" id="PMC80595.1"/>
    </source>
</evidence>
<feature type="transmembrane region" description="Helical" evidence="7">
    <location>
        <begin position="9"/>
        <end position="30"/>
    </location>
</feature>
<name>A0A2N6UGC4_9LACT</name>
<dbReference type="OrthoDB" id="9773683at2"/>
<keyword evidence="3" id="KW-1003">Cell membrane</keyword>
<dbReference type="PANTHER" id="PTHR43163:SF6">
    <property type="entry name" value="DIPEPTIDE TRANSPORT SYSTEM PERMEASE PROTEIN DPPB-RELATED"/>
    <property type="match status" value="1"/>
</dbReference>
<dbReference type="Pfam" id="PF19300">
    <property type="entry name" value="BPD_transp_1_N"/>
    <property type="match status" value="1"/>
</dbReference>
<feature type="transmembrane region" description="Helical" evidence="7">
    <location>
        <begin position="281"/>
        <end position="302"/>
    </location>
</feature>
<organism evidence="9 10">
    <name type="scientific">Aerococcus viridans</name>
    <dbReference type="NCBI Taxonomy" id="1377"/>
    <lineage>
        <taxon>Bacteria</taxon>
        <taxon>Bacillati</taxon>
        <taxon>Bacillota</taxon>
        <taxon>Bacilli</taxon>
        <taxon>Lactobacillales</taxon>
        <taxon>Aerococcaceae</taxon>
        <taxon>Aerococcus</taxon>
    </lineage>
</organism>
<evidence type="ECO:0000256" key="7">
    <source>
        <dbReference type="RuleBase" id="RU363032"/>
    </source>
</evidence>
<accession>A0A2N6UGC4</accession>
<keyword evidence="6 7" id="KW-0472">Membrane</keyword>
<keyword evidence="2 7" id="KW-0813">Transport</keyword>
<evidence type="ECO:0000256" key="2">
    <source>
        <dbReference type="ARBA" id="ARBA00022448"/>
    </source>
</evidence>
<dbReference type="InterPro" id="IPR035906">
    <property type="entry name" value="MetI-like_sf"/>
</dbReference>
<evidence type="ECO:0000256" key="5">
    <source>
        <dbReference type="ARBA" id="ARBA00022989"/>
    </source>
</evidence>
<keyword evidence="5 7" id="KW-1133">Transmembrane helix</keyword>
<dbReference type="EMBL" id="PNHQ01000001">
    <property type="protein sequence ID" value="PMC80595.1"/>
    <property type="molecule type" value="Genomic_DNA"/>
</dbReference>